<keyword evidence="13" id="KW-1185">Reference proteome</keyword>
<comment type="similarity">
    <text evidence="2 10">Belongs to the DHHC palmitoyltransferase family.</text>
</comment>
<organism evidence="12 13">
    <name type="scientific">Blepharisma stoltei</name>
    <dbReference type="NCBI Taxonomy" id="1481888"/>
    <lineage>
        <taxon>Eukaryota</taxon>
        <taxon>Sar</taxon>
        <taxon>Alveolata</taxon>
        <taxon>Ciliophora</taxon>
        <taxon>Postciliodesmatophora</taxon>
        <taxon>Heterotrichea</taxon>
        <taxon>Heterotrichida</taxon>
        <taxon>Blepharismidae</taxon>
        <taxon>Blepharisma</taxon>
    </lineage>
</organism>
<evidence type="ECO:0000256" key="7">
    <source>
        <dbReference type="ARBA" id="ARBA00023139"/>
    </source>
</evidence>
<dbReference type="GO" id="GO:0006612">
    <property type="term" value="P:protein targeting to membrane"/>
    <property type="evidence" value="ECO:0007669"/>
    <property type="project" value="TreeGrafter"/>
</dbReference>
<dbReference type="PROSITE" id="PS50216">
    <property type="entry name" value="DHHC"/>
    <property type="match status" value="1"/>
</dbReference>
<accession>A0AAU9K1G5</accession>
<protein>
    <recommendedName>
        <fullName evidence="10">Palmitoyltransferase</fullName>
        <ecNumber evidence="10">2.3.1.225</ecNumber>
    </recommendedName>
</protein>
<keyword evidence="3 10" id="KW-0808">Transferase</keyword>
<feature type="transmembrane region" description="Helical" evidence="10">
    <location>
        <begin position="137"/>
        <end position="160"/>
    </location>
</feature>
<dbReference type="EMBL" id="CAJZBQ010000053">
    <property type="protein sequence ID" value="CAG9331860.1"/>
    <property type="molecule type" value="Genomic_DNA"/>
</dbReference>
<keyword evidence="5 10" id="KW-1133">Transmembrane helix</keyword>
<evidence type="ECO:0000256" key="3">
    <source>
        <dbReference type="ARBA" id="ARBA00022679"/>
    </source>
</evidence>
<feature type="transmembrane region" description="Helical" evidence="10">
    <location>
        <begin position="166"/>
        <end position="189"/>
    </location>
</feature>
<reference evidence="12" key="1">
    <citation type="submission" date="2021-09" db="EMBL/GenBank/DDBJ databases">
        <authorList>
            <consortium name="AG Swart"/>
            <person name="Singh M."/>
            <person name="Singh A."/>
            <person name="Seah K."/>
            <person name="Emmerich C."/>
        </authorList>
    </citation>
    <scope>NUCLEOTIDE SEQUENCE</scope>
    <source>
        <strain evidence="12">ATCC30299</strain>
    </source>
</reference>
<dbReference type="EC" id="2.3.1.225" evidence="10"/>
<keyword evidence="6 10" id="KW-0472">Membrane</keyword>
<comment type="domain">
    <text evidence="10">The DHHC domain is required for palmitoyltransferase activity.</text>
</comment>
<keyword evidence="7" id="KW-0564">Palmitate</keyword>
<comment type="subcellular location">
    <subcellularLocation>
        <location evidence="1">Endomembrane system</location>
        <topology evidence="1">Multi-pass membrane protein</topology>
    </subcellularLocation>
</comment>
<dbReference type="Proteomes" id="UP001162131">
    <property type="component" value="Unassembled WGS sequence"/>
</dbReference>
<comment type="caution">
    <text evidence="12">The sequence shown here is derived from an EMBL/GenBank/DDBJ whole genome shotgun (WGS) entry which is preliminary data.</text>
</comment>
<proteinExistence type="inferred from homology"/>
<dbReference type="Pfam" id="PF01529">
    <property type="entry name" value="DHHC"/>
    <property type="match status" value="1"/>
</dbReference>
<evidence type="ECO:0000256" key="4">
    <source>
        <dbReference type="ARBA" id="ARBA00022692"/>
    </source>
</evidence>
<dbReference type="GO" id="GO:0005783">
    <property type="term" value="C:endoplasmic reticulum"/>
    <property type="evidence" value="ECO:0007669"/>
    <property type="project" value="TreeGrafter"/>
</dbReference>
<evidence type="ECO:0000256" key="8">
    <source>
        <dbReference type="ARBA" id="ARBA00023288"/>
    </source>
</evidence>
<feature type="transmembrane region" description="Helical" evidence="10">
    <location>
        <begin position="12"/>
        <end position="28"/>
    </location>
</feature>
<dbReference type="GO" id="GO:0019706">
    <property type="term" value="F:protein-cysteine S-palmitoyltransferase activity"/>
    <property type="evidence" value="ECO:0007669"/>
    <property type="project" value="UniProtKB-EC"/>
</dbReference>
<keyword evidence="8" id="KW-0449">Lipoprotein</keyword>
<sequence>MRPDAYQASISAKVFYIVLHLAVIFIFWEFPSDLSVSCGNFEFSCIFFTVLKITATFLYFICGLKPGFIRTTPMKQEIELLSEEDWQPPPKNYCEDCKILKPYRTRHCYKCEECIAKFDHHCFWIGACVGEMNHFRFALYLIIESICFLWAAYNCLSGISDNAWGFWLYLLSFFLCAGFGMLVTGLGLFHIRLISQGLTTWEVMRKYKIDYLKPYPQNFNPFDEGFINNWRSTICDRELKEWTPPRPRPFYPFNWCENEYWSCC</sequence>
<feature type="transmembrane region" description="Helical" evidence="10">
    <location>
        <begin position="40"/>
        <end position="61"/>
    </location>
</feature>
<evidence type="ECO:0000259" key="11">
    <source>
        <dbReference type="Pfam" id="PF01529"/>
    </source>
</evidence>
<dbReference type="PANTHER" id="PTHR22883:SF301">
    <property type="entry name" value="PALMITOYLTRANSFERASE ZDHHC12"/>
    <property type="match status" value="1"/>
</dbReference>
<dbReference type="GO" id="GO:0005794">
    <property type="term" value="C:Golgi apparatus"/>
    <property type="evidence" value="ECO:0007669"/>
    <property type="project" value="TreeGrafter"/>
</dbReference>
<keyword evidence="9 10" id="KW-0012">Acyltransferase</keyword>
<dbReference type="AlphaFoldDB" id="A0AAU9K1G5"/>
<evidence type="ECO:0000256" key="10">
    <source>
        <dbReference type="RuleBase" id="RU079119"/>
    </source>
</evidence>
<comment type="catalytic activity">
    <reaction evidence="10">
        <text>L-cysteinyl-[protein] + hexadecanoyl-CoA = S-hexadecanoyl-L-cysteinyl-[protein] + CoA</text>
        <dbReference type="Rhea" id="RHEA:36683"/>
        <dbReference type="Rhea" id="RHEA-COMP:10131"/>
        <dbReference type="Rhea" id="RHEA-COMP:11032"/>
        <dbReference type="ChEBI" id="CHEBI:29950"/>
        <dbReference type="ChEBI" id="CHEBI:57287"/>
        <dbReference type="ChEBI" id="CHEBI:57379"/>
        <dbReference type="ChEBI" id="CHEBI:74151"/>
        <dbReference type="EC" id="2.3.1.225"/>
    </reaction>
</comment>
<evidence type="ECO:0000256" key="9">
    <source>
        <dbReference type="ARBA" id="ARBA00023315"/>
    </source>
</evidence>
<evidence type="ECO:0000313" key="13">
    <source>
        <dbReference type="Proteomes" id="UP001162131"/>
    </source>
</evidence>
<dbReference type="InterPro" id="IPR001594">
    <property type="entry name" value="Palmitoyltrfase_DHHC"/>
</dbReference>
<evidence type="ECO:0000256" key="1">
    <source>
        <dbReference type="ARBA" id="ARBA00004127"/>
    </source>
</evidence>
<evidence type="ECO:0000256" key="5">
    <source>
        <dbReference type="ARBA" id="ARBA00022989"/>
    </source>
</evidence>
<evidence type="ECO:0000313" key="12">
    <source>
        <dbReference type="EMBL" id="CAG9331860.1"/>
    </source>
</evidence>
<dbReference type="PANTHER" id="PTHR22883">
    <property type="entry name" value="ZINC FINGER DHHC DOMAIN CONTAINING PROTEIN"/>
    <property type="match status" value="1"/>
</dbReference>
<gene>
    <name evidence="12" type="ORF">BSTOLATCC_MIC53919</name>
</gene>
<evidence type="ECO:0000256" key="6">
    <source>
        <dbReference type="ARBA" id="ARBA00023136"/>
    </source>
</evidence>
<name>A0AAU9K1G5_9CILI</name>
<keyword evidence="4 10" id="KW-0812">Transmembrane</keyword>
<feature type="domain" description="Palmitoyltransferase DHHC" evidence="11">
    <location>
        <begin position="90"/>
        <end position="206"/>
    </location>
</feature>
<dbReference type="InterPro" id="IPR039859">
    <property type="entry name" value="PFA4/ZDH16/20/ERF2-like"/>
</dbReference>
<evidence type="ECO:0000256" key="2">
    <source>
        <dbReference type="ARBA" id="ARBA00008574"/>
    </source>
</evidence>